<dbReference type="InterPro" id="IPR005532">
    <property type="entry name" value="SUMF_dom"/>
</dbReference>
<accession>A0ABV6Z6Y8</accession>
<comment type="caution">
    <text evidence="2">The sequence shown here is derived from an EMBL/GenBank/DDBJ whole genome shotgun (WGS) entry which is preliminary data.</text>
</comment>
<protein>
    <submittedName>
        <fullName evidence="2">SUMF1/EgtB/PvdO family nonheme iron enzyme</fullName>
    </submittedName>
</protein>
<proteinExistence type="predicted"/>
<reference evidence="2 3" key="1">
    <citation type="submission" date="2024-09" db="EMBL/GenBank/DDBJ databases">
        <title>Laminarin stimulates single cell rates of sulfate reduction while oxygen inhibits transcriptomic activity in coastal marine sediment.</title>
        <authorList>
            <person name="Lindsay M."/>
            <person name="Orcutt B."/>
            <person name="Emerson D."/>
            <person name="Stepanauskas R."/>
            <person name="D'Angelo T."/>
        </authorList>
    </citation>
    <scope>NUCLEOTIDE SEQUENCE [LARGE SCALE GENOMIC DNA]</scope>
    <source>
        <strain evidence="2">SAG AM-311-K15</strain>
    </source>
</reference>
<dbReference type="EMBL" id="JBHPBY010000718">
    <property type="protein sequence ID" value="MFC1854098.1"/>
    <property type="molecule type" value="Genomic_DNA"/>
</dbReference>
<evidence type="ECO:0000313" key="2">
    <source>
        <dbReference type="EMBL" id="MFC1854098.1"/>
    </source>
</evidence>
<dbReference type="Pfam" id="PF03781">
    <property type="entry name" value="FGE-sulfatase"/>
    <property type="match status" value="1"/>
</dbReference>
<keyword evidence="3" id="KW-1185">Reference proteome</keyword>
<organism evidence="2 3">
    <name type="scientific">candidate division CSSED10-310 bacterium</name>
    <dbReference type="NCBI Taxonomy" id="2855610"/>
    <lineage>
        <taxon>Bacteria</taxon>
        <taxon>Bacteria division CSSED10-310</taxon>
    </lineage>
</organism>
<gene>
    <name evidence="2" type="ORF">ACFL27_28275</name>
</gene>
<dbReference type="Proteomes" id="UP001594351">
    <property type="component" value="Unassembled WGS sequence"/>
</dbReference>
<dbReference type="SUPFAM" id="SSF56436">
    <property type="entry name" value="C-type lectin-like"/>
    <property type="match status" value="1"/>
</dbReference>
<dbReference type="InterPro" id="IPR042095">
    <property type="entry name" value="SUMF_sf"/>
</dbReference>
<evidence type="ECO:0000259" key="1">
    <source>
        <dbReference type="Pfam" id="PF03781"/>
    </source>
</evidence>
<dbReference type="InterPro" id="IPR016187">
    <property type="entry name" value="CTDL_fold"/>
</dbReference>
<evidence type="ECO:0000313" key="3">
    <source>
        <dbReference type="Proteomes" id="UP001594351"/>
    </source>
</evidence>
<sequence>MELKAVFCAHSDDRTAPVGSKLSNPWNLKDFHGNVVEWCWDWYADNPESTVTDYAGPSNDSRTRPLAISDELTLHLERNRGLVY</sequence>
<name>A0ABV6Z6Y8_UNCC1</name>
<feature type="domain" description="Sulfatase-modifying factor enzyme-like" evidence="1">
    <location>
        <begin position="12"/>
        <end position="55"/>
    </location>
</feature>
<dbReference type="Gene3D" id="3.90.1580.10">
    <property type="entry name" value="paralog of FGE (formylglycine-generating enzyme)"/>
    <property type="match status" value="1"/>
</dbReference>